<feature type="chain" id="PRO_5003216990" evidence="1">
    <location>
        <begin position="21"/>
        <end position="177"/>
    </location>
</feature>
<name>E6ZXI6_SPORE</name>
<gene>
    <name evidence="2" type="ORF">sr12800</name>
</gene>
<sequence>MKVFASLLLVMLAAVMAVQASVQPTPAPRVEKRQSFDPYNLSQYTNSAALSSLSNFISSQFASLDSISLPASQSAFLASQKSQAYSYLSVASSLVANGGTRNPQASSILASLTSTAGGALSSASKAGSSIASSAASAASSATRTGASNAAVAAYTPTYLVGMVGATFVAALAGAFAL</sequence>
<accession>E6ZXI6</accession>
<dbReference type="AlphaFoldDB" id="E6ZXI6"/>
<evidence type="ECO:0000313" key="2">
    <source>
        <dbReference type="EMBL" id="CBQ71943.1"/>
    </source>
</evidence>
<keyword evidence="1" id="KW-0732">Signal</keyword>
<dbReference type="HOGENOM" id="CLU_1526316_0_0_1"/>
<evidence type="ECO:0000256" key="1">
    <source>
        <dbReference type="SAM" id="SignalP"/>
    </source>
</evidence>
<feature type="signal peptide" evidence="1">
    <location>
        <begin position="1"/>
        <end position="20"/>
    </location>
</feature>
<organism evidence="2 3">
    <name type="scientific">Sporisorium reilianum (strain SRZ2)</name>
    <name type="common">Maize head smut fungus</name>
    <dbReference type="NCBI Taxonomy" id="999809"/>
    <lineage>
        <taxon>Eukaryota</taxon>
        <taxon>Fungi</taxon>
        <taxon>Dikarya</taxon>
        <taxon>Basidiomycota</taxon>
        <taxon>Ustilaginomycotina</taxon>
        <taxon>Ustilaginomycetes</taxon>
        <taxon>Ustilaginales</taxon>
        <taxon>Ustilaginaceae</taxon>
        <taxon>Sporisorium</taxon>
    </lineage>
</organism>
<reference evidence="2 3" key="1">
    <citation type="journal article" date="2010" name="Science">
        <title>Pathogenicity determinants in smut fungi revealed by genome comparison.</title>
        <authorList>
            <person name="Schirawski J."/>
            <person name="Mannhaupt G."/>
            <person name="Muench K."/>
            <person name="Brefort T."/>
            <person name="Schipper K."/>
            <person name="Doehlemann G."/>
            <person name="Di Stasio M."/>
            <person name="Roessel N."/>
            <person name="Mendoza-Mendoza A."/>
            <person name="Pester D."/>
            <person name="Mueller O."/>
            <person name="Winterberg B."/>
            <person name="Meyer E."/>
            <person name="Ghareeb H."/>
            <person name="Wollenberg T."/>
            <person name="Muensterkoetter M."/>
            <person name="Wong P."/>
            <person name="Walter M."/>
            <person name="Stukenbrock E."/>
            <person name="Gueldener U."/>
            <person name="Kahmann R."/>
        </authorList>
    </citation>
    <scope>NUCLEOTIDE SEQUENCE [LARGE SCALE GENOMIC DNA]</scope>
    <source>
        <strain evidence="3">SRZ2</strain>
    </source>
</reference>
<keyword evidence="3" id="KW-1185">Reference proteome</keyword>
<dbReference type="VEuPathDB" id="FungiDB:sr12800"/>
<protein>
    <submittedName>
        <fullName evidence="2">Uncharacterized protein</fullName>
    </submittedName>
</protein>
<dbReference type="EMBL" id="FQ311452">
    <property type="protein sequence ID" value="CBQ71943.1"/>
    <property type="molecule type" value="Genomic_DNA"/>
</dbReference>
<proteinExistence type="predicted"/>
<dbReference type="Proteomes" id="UP000008867">
    <property type="component" value="Chromosome 3"/>
</dbReference>
<evidence type="ECO:0000313" key="3">
    <source>
        <dbReference type="Proteomes" id="UP000008867"/>
    </source>
</evidence>
<dbReference type="OrthoDB" id="2556142at2759"/>
<dbReference type="eggNOG" id="ENOG502RDQH">
    <property type="taxonomic scope" value="Eukaryota"/>
</dbReference>